<dbReference type="EMBL" id="MN577574">
    <property type="protein sequence ID" value="QGT51351.1"/>
    <property type="molecule type" value="Genomic_DNA"/>
</dbReference>
<proteinExistence type="predicted"/>
<organism evidence="2">
    <name type="scientific">uncultured Spirochaetaceae bacterium</name>
    <dbReference type="NCBI Taxonomy" id="201186"/>
    <lineage>
        <taxon>Bacteria</taxon>
        <taxon>Pseudomonadati</taxon>
        <taxon>Spirochaetota</taxon>
        <taxon>Spirochaetia</taxon>
        <taxon>Spirochaetales</taxon>
        <taxon>Spirochaetaceae</taxon>
        <taxon>environmental samples</taxon>
    </lineage>
</organism>
<dbReference type="Pfam" id="PF04233">
    <property type="entry name" value="Phage_Mu_F"/>
    <property type="match status" value="1"/>
</dbReference>
<evidence type="ECO:0000259" key="1">
    <source>
        <dbReference type="Pfam" id="PF04233"/>
    </source>
</evidence>
<reference evidence="2" key="1">
    <citation type="journal article" date="2020" name="J. ISSAAS">
        <title>Lactobacilli and other gastrointestinal microbiota of Peromyscus leucopus, reservoir host for agents of Lyme disease and other zoonoses in North America.</title>
        <authorList>
            <person name="Milovic A."/>
            <person name="Bassam K."/>
            <person name="Shao H."/>
            <person name="Chatzistamou I."/>
            <person name="Tufts D.M."/>
            <person name="Diuk-Wasser M."/>
            <person name="Barbour A.G."/>
        </authorList>
    </citation>
    <scope>NUCLEOTIDE SEQUENCE</scope>
    <source>
        <strain evidence="2">LL50</strain>
    </source>
</reference>
<name>A0A650EPU4_9SPIO</name>
<feature type="domain" description="Phage head morphogenesis" evidence="1">
    <location>
        <begin position="50"/>
        <end position="179"/>
    </location>
</feature>
<protein>
    <recommendedName>
        <fullName evidence="1">Phage head morphogenesis domain-containing protein</fullName>
    </recommendedName>
</protein>
<gene>
    <name evidence="2" type="ORF">Unknown280_0430</name>
</gene>
<dbReference type="InterPro" id="IPR006528">
    <property type="entry name" value="Phage_head_morphogenesis_dom"/>
</dbReference>
<dbReference type="AlphaFoldDB" id="A0A650EPU4"/>
<accession>A0A650EPU4</accession>
<evidence type="ECO:0000313" key="2">
    <source>
        <dbReference type="EMBL" id="QGT51351.1"/>
    </source>
</evidence>
<sequence length="445" mass="50967">MAEKMIPDIALKYIKNKTLKPTFSYKDVWNEEHATAFTVAKAMQIDILSDIKIAVEKAIGEGQSFERFKKELKPTLIKKGWWGRREMNDPLTGKTVNARLGSDSRLRTIYRTNLRSAYQKGQYERTMESDAHPYLMYCVGASVRHREQHLAWNGLILPKDDPWWNAHLPPNGWGCKCHTRAVSQSRKERYERDGILTAPRLDGTGGGRIPAKTERPKTIYRTFYNERKGAFERIPEGVTPGFNWNQGSVGREIPAFQECLKKAQSEMPEAVGGVMDALLRSKIHREHFMGFIDKSFSDLEKGKVNAKNTTAVGFLDGKVTKFLKRQGIDIGERNVIVLEQKLVVSGKYTYRHTSAGNAPTVNDWKNLVDYLFDAEVYWDGGKKRTLLFLKKISESRYIKIAVDPLSAERYLNLPKVDTMYSLDISAESTMGINEYNRIRKLEKIR</sequence>